<evidence type="ECO:0000256" key="2">
    <source>
        <dbReference type="ARBA" id="ARBA00022490"/>
    </source>
</evidence>
<gene>
    <name evidence="9" type="primary">MYN1_Chr_352</name>
    <name evidence="7" type="ORF">PCKR_402</name>
    <name evidence="8" type="ORF">PFK_402</name>
    <name evidence="9" type="ORF">PMYN1_Chma360</name>
</gene>
<evidence type="ECO:0000256" key="5">
    <source>
        <dbReference type="ARBA" id="ARBA00023002"/>
    </source>
</evidence>
<organism evidence="7">
    <name type="scientific">Paulinella micropora</name>
    <dbReference type="NCBI Taxonomy" id="1928728"/>
    <lineage>
        <taxon>Eukaryota</taxon>
        <taxon>Sar</taxon>
        <taxon>Rhizaria</taxon>
        <taxon>Cercozoa</taxon>
        <taxon>Imbricatea</taxon>
        <taxon>Silicofilosea</taxon>
        <taxon>Euglyphida</taxon>
        <taxon>Paulinellidae</taxon>
        <taxon>Paulinella</taxon>
    </lineage>
</organism>
<evidence type="ECO:0000313" key="10">
    <source>
        <dbReference type="Proteomes" id="UP000503178"/>
    </source>
</evidence>
<keyword evidence="7" id="KW-0934">Plastid</keyword>
<dbReference type="NCBIfam" id="TIGR00276">
    <property type="entry name" value="tRNA epoxyqueuosine(34) reductase QueG"/>
    <property type="match status" value="1"/>
</dbReference>
<dbReference type="Pfam" id="PF08331">
    <property type="entry name" value="QueG_DUF1730"/>
    <property type="match status" value="1"/>
</dbReference>
<evidence type="ECO:0000256" key="3">
    <source>
        <dbReference type="ARBA" id="ARBA00022694"/>
    </source>
</evidence>
<dbReference type="Pfam" id="PF13484">
    <property type="entry name" value="Fer4_16"/>
    <property type="match status" value="1"/>
</dbReference>
<evidence type="ECO:0000313" key="8">
    <source>
        <dbReference type="EMBL" id="AQX44955.1"/>
    </source>
</evidence>
<dbReference type="HAMAP" id="MF_00916">
    <property type="entry name" value="QueG"/>
    <property type="match status" value="1"/>
</dbReference>
<dbReference type="Proteomes" id="UP000503178">
    <property type="component" value="Chromatophore Pltd"/>
</dbReference>
<keyword evidence="1" id="KW-0408">Iron</keyword>
<dbReference type="GO" id="GO:0051539">
    <property type="term" value="F:4 iron, 4 sulfur cluster binding"/>
    <property type="evidence" value="ECO:0007669"/>
    <property type="project" value="UniProtKB-KW"/>
</dbReference>
<keyword evidence="1" id="KW-0411">Iron-sulfur</keyword>
<reference evidence="7" key="1">
    <citation type="journal article" date="2017" name="Protist">
        <title>Diversity of the Photosynthetic Paulinella Species, with the Description of Paulinella micropora sp. nov. and the Chromatophore Genome Sequence for strain KR01.</title>
        <authorList>
            <person name="Lhee D."/>
            <person name="Yang E.C."/>
            <person name="Kim J.I."/>
            <person name="Nakayama T."/>
            <person name="Zuccarello G."/>
            <person name="Andersen R.A."/>
            <person name="Yoon H.S."/>
        </authorList>
    </citation>
    <scope>NUCLEOTIDE SEQUENCE</scope>
    <source>
        <strain evidence="8">FK01</strain>
        <strain evidence="7">KR01</strain>
    </source>
</reference>
<accession>A0A1L5YBV0</accession>
<keyword evidence="3" id="KW-0819">tRNA processing</keyword>
<dbReference type="GO" id="GO:0008616">
    <property type="term" value="P:tRNA queuosine(34) biosynthetic process"/>
    <property type="evidence" value="ECO:0007669"/>
    <property type="project" value="UniProtKB-KW"/>
</dbReference>
<name>A0A1L5YBV0_9EUKA</name>
<dbReference type="PROSITE" id="PS51379">
    <property type="entry name" value="4FE4S_FER_2"/>
    <property type="match status" value="1"/>
</dbReference>
<evidence type="ECO:0000259" key="6">
    <source>
        <dbReference type="PROSITE" id="PS51379"/>
    </source>
</evidence>
<dbReference type="PANTHER" id="PTHR30002:SF4">
    <property type="entry name" value="EPOXYQUEUOSINE REDUCTASE"/>
    <property type="match status" value="1"/>
</dbReference>
<feature type="domain" description="4Fe-4S ferredoxin-type" evidence="6">
    <location>
        <begin position="175"/>
        <end position="204"/>
    </location>
</feature>
<evidence type="ECO:0000256" key="1">
    <source>
        <dbReference type="ARBA" id="ARBA00022485"/>
    </source>
</evidence>
<keyword evidence="1" id="KW-0479">Metal-binding</keyword>
<keyword evidence="1" id="KW-0004">4Fe-4S</keyword>
<dbReference type="AlphaFoldDB" id="A0A1L5YBV0"/>
<protein>
    <submittedName>
        <fullName evidence="7">4Fe-4S cluster binding protein</fullName>
    </submittedName>
</protein>
<dbReference type="EMBL" id="KX897545">
    <property type="protein sequence ID" value="APP88188.1"/>
    <property type="molecule type" value="Genomic_DNA"/>
</dbReference>
<keyword evidence="4" id="KW-0671">Queuosine biosynthesis</keyword>
<reference evidence="9 10" key="2">
    <citation type="submission" date="2019-06" db="EMBL/GenBank/DDBJ databases">
        <title>A hidden player of endosymbiotic evolution: DNA virus triggered massive gene transfer.</title>
        <authorList>
            <person name="Matsuo M."/>
            <person name="Katahata A."/>
            <person name="Tachikawa M."/>
            <person name="Minakuchi Y."/>
            <person name="Noguchi H."/>
            <person name="Toyoda A."/>
            <person name="Fujiyama A."/>
            <person name="Suzuki Y."/>
            <person name="Satoh S."/>
            <person name="Nakayama T."/>
            <person name="Kamikawa R."/>
            <person name="Nomura M."/>
            <person name="Inagaki Y."/>
            <person name="Ishida K."/>
            <person name="Obokata J."/>
        </authorList>
    </citation>
    <scope>NUCLEOTIDE SEQUENCE [LARGE SCALE GENOMIC DNA]</scope>
    <source>
        <strain evidence="9 10">MYN1</strain>
    </source>
</reference>
<keyword evidence="2" id="KW-0963">Cytoplasm</keyword>
<dbReference type="PROSITE" id="PS00198">
    <property type="entry name" value="4FE4S_FER_1"/>
    <property type="match status" value="1"/>
</dbReference>
<dbReference type="InterPro" id="IPR013542">
    <property type="entry name" value="QueG_DUF1730"/>
</dbReference>
<dbReference type="GO" id="GO:0052693">
    <property type="term" value="F:epoxyqueuosine reductase activity"/>
    <property type="evidence" value="ECO:0007669"/>
    <property type="project" value="TreeGrafter"/>
</dbReference>
<evidence type="ECO:0000313" key="7">
    <source>
        <dbReference type="EMBL" id="APP88188.1"/>
    </source>
</evidence>
<evidence type="ECO:0000256" key="4">
    <source>
        <dbReference type="ARBA" id="ARBA00022785"/>
    </source>
</evidence>
<dbReference type="PANTHER" id="PTHR30002">
    <property type="entry name" value="EPOXYQUEUOSINE REDUCTASE"/>
    <property type="match status" value="1"/>
</dbReference>
<keyword evidence="5" id="KW-0560">Oxidoreductase</keyword>
<sequence length="307" mass="35638">MNERLGLQLKNRAREENFELVGITHVIPQTRLSLRSAASEAWLANGHHGNMNWIQDPYRQTIEKLLPGTQSILAVGLQYYVGIQRNPEKLAIARYGWGQDYHKIIDQRLRRVGRWLQEQRPDSRWRTCVDTAPLFDKVWAEQAGLGWIGKNSNLINSQKGSWFVIGHLLTDILFPSDEPAESLCGSCRRCLEACPTGALTEPFVVDSRRCIAFHTIENRNSHLPEIIKKHMGSWIIGCDICQDVCPWNHNPLTFSNNVQLYPKSWVLNLTTQDIRTWKDELWHQRLHGSALRRIKPWMWRRNTGHHI</sequence>
<dbReference type="InterPro" id="IPR017896">
    <property type="entry name" value="4Fe4S_Fe-S-bd"/>
</dbReference>
<dbReference type="EMBL" id="LC490351">
    <property type="protein sequence ID" value="BBL86169.1"/>
    <property type="molecule type" value="Genomic_DNA"/>
</dbReference>
<dbReference type="InterPro" id="IPR017900">
    <property type="entry name" value="4Fe4S_Fe_S_CS"/>
</dbReference>
<geneLocation type="plastid" evidence="7"/>
<proteinExistence type="inferred from homology"/>
<dbReference type="SUPFAM" id="SSF46548">
    <property type="entry name" value="alpha-helical ferredoxin"/>
    <property type="match status" value="1"/>
</dbReference>
<dbReference type="EMBL" id="KY124271">
    <property type="protein sequence ID" value="AQX44955.1"/>
    <property type="molecule type" value="Genomic_DNA"/>
</dbReference>
<evidence type="ECO:0000313" key="9">
    <source>
        <dbReference type="EMBL" id="BBL86169.1"/>
    </source>
</evidence>
<dbReference type="Gene3D" id="3.30.70.20">
    <property type="match status" value="1"/>
</dbReference>
<keyword evidence="10" id="KW-1185">Reference proteome</keyword>
<dbReference type="InterPro" id="IPR004453">
    <property type="entry name" value="QueG"/>
</dbReference>